<feature type="compositionally biased region" description="Low complexity" evidence="4">
    <location>
        <begin position="418"/>
        <end position="435"/>
    </location>
</feature>
<dbReference type="GO" id="GO:0005634">
    <property type="term" value="C:nucleus"/>
    <property type="evidence" value="ECO:0007669"/>
    <property type="project" value="TreeGrafter"/>
</dbReference>
<gene>
    <name evidence="5" type="ORF">BCV69DRAFT_283358</name>
</gene>
<dbReference type="InterPro" id="IPR015943">
    <property type="entry name" value="WD40/YVTN_repeat-like_dom_sf"/>
</dbReference>
<dbReference type="Proteomes" id="UP000245942">
    <property type="component" value="Unassembled WGS sequence"/>
</dbReference>
<dbReference type="STRING" id="1684307.A0A316U6M3"/>
<dbReference type="InterPro" id="IPR036322">
    <property type="entry name" value="WD40_repeat_dom_sf"/>
</dbReference>
<organism evidence="5 6">
    <name type="scientific">Pseudomicrostroma glucosiphilum</name>
    <dbReference type="NCBI Taxonomy" id="1684307"/>
    <lineage>
        <taxon>Eukaryota</taxon>
        <taxon>Fungi</taxon>
        <taxon>Dikarya</taxon>
        <taxon>Basidiomycota</taxon>
        <taxon>Ustilaginomycotina</taxon>
        <taxon>Exobasidiomycetes</taxon>
        <taxon>Microstromatales</taxon>
        <taxon>Microstromatales incertae sedis</taxon>
        <taxon>Pseudomicrostroma</taxon>
    </lineage>
</organism>
<evidence type="ECO:0000256" key="2">
    <source>
        <dbReference type="ARBA" id="ARBA00022737"/>
    </source>
</evidence>
<dbReference type="InterPro" id="IPR001680">
    <property type="entry name" value="WD40_rpt"/>
</dbReference>
<protein>
    <submittedName>
        <fullName evidence="5">WD40 repeat-like protein</fullName>
    </submittedName>
</protein>
<dbReference type="SMART" id="SM00320">
    <property type="entry name" value="WD40"/>
    <property type="match status" value="5"/>
</dbReference>
<dbReference type="GeneID" id="37014409"/>
<evidence type="ECO:0000256" key="1">
    <source>
        <dbReference type="ARBA" id="ARBA00022574"/>
    </source>
</evidence>
<keyword evidence="6" id="KW-1185">Reference proteome</keyword>
<sequence>MSLQYIEDFSSSYASSSSSSSPASPSPPSPILTVQWATTNVVLTGHLDGTLCAFDANNGTLLAQIKAHTESLHSLTIDERGETALSSSIDSSASLWSLRELETKAASSKGAAQRIVPGEDGEELLTTSEPSSMDLQPIKSITAILDTEGQPLDLPTAALHPSGRFFAAAGSGAVLSLHSAGQADFGELLCSNPYEPASSAAPPPSVYALSFAFSPSGKYVAMGTDFGHVHLFSIVQSSSSSPPTLSRVALYTSHALPIRSLAFDSSSTGGDNHLFVGSDDRLVTLYDVASLSSLGSSSSSGSALKILTNPVSFLQGHKGSIDHLAPVPVASTSYMRKHNSANSSRAGKSRPPLLLATTSVQDGFIRLWDLDQRPKRSVCVIRAGGDVTTAAATAPSALPNGDSVESNGEVNGEAPGQSTTTTTTASSSSSSAPSSMGPRGATSLAWRPLPLSRDSDAGFEAATAAGSAFVAGGTDGVLRWYRASGTGGDL</sequence>
<dbReference type="AlphaFoldDB" id="A0A316U6M3"/>
<evidence type="ECO:0000313" key="6">
    <source>
        <dbReference type="Proteomes" id="UP000245942"/>
    </source>
</evidence>
<dbReference type="RefSeq" id="XP_025347634.1">
    <property type="nucleotide sequence ID" value="XM_025492675.1"/>
</dbReference>
<name>A0A316U6M3_9BASI</name>
<evidence type="ECO:0000256" key="4">
    <source>
        <dbReference type="SAM" id="MobiDB-lite"/>
    </source>
</evidence>
<dbReference type="EMBL" id="KZ819328">
    <property type="protein sequence ID" value="PWN20474.1"/>
    <property type="molecule type" value="Genomic_DNA"/>
</dbReference>
<dbReference type="SUPFAM" id="SSF50978">
    <property type="entry name" value="WD40 repeat-like"/>
    <property type="match status" value="1"/>
</dbReference>
<dbReference type="GO" id="GO:0032991">
    <property type="term" value="C:protein-containing complex"/>
    <property type="evidence" value="ECO:0007669"/>
    <property type="project" value="UniProtKB-ARBA"/>
</dbReference>
<dbReference type="PANTHER" id="PTHR44090">
    <property type="entry name" value="WD REPEAT-CONTAINING PROTEIN 61"/>
    <property type="match status" value="1"/>
</dbReference>
<feature type="region of interest" description="Disordered" evidence="4">
    <location>
        <begin position="12"/>
        <end position="31"/>
    </location>
</feature>
<evidence type="ECO:0000256" key="3">
    <source>
        <dbReference type="PROSITE-ProRule" id="PRU00221"/>
    </source>
</evidence>
<dbReference type="PANTHER" id="PTHR44090:SF1">
    <property type="entry name" value="SUPERKILLER COMPLEX PROTEIN 8"/>
    <property type="match status" value="1"/>
</dbReference>
<feature type="region of interest" description="Disordered" evidence="4">
    <location>
        <begin position="392"/>
        <end position="446"/>
    </location>
</feature>
<dbReference type="Gene3D" id="2.130.10.10">
    <property type="entry name" value="YVTN repeat-like/Quinoprotein amine dehydrogenase"/>
    <property type="match status" value="2"/>
</dbReference>
<reference evidence="5 6" key="1">
    <citation type="journal article" date="2018" name="Mol. Biol. Evol.">
        <title>Broad Genomic Sampling Reveals a Smut Pathogenic Ancestry of the Fungal Clade Ustilaginomycotina.</title>
        <authorList>
            <person name="Kijpornyongpan T."/>
            <person name="Mondo S.J."/>
            <person name="Barry K."/>
            <person name="Sandor L."/>
            <person name="Lee J."/>
            <person name="Lipzen A."/>
            <person name="Pangilinan J."/>
            <person name="LaButti K."/>
            <person name="Hainaut M."/>
            <person name="Henrissat B."/>
            <person name="Grigoriev I.V."/>
            <person name="Spatafora J.W."/>
            <person name="Aime M.C."/>
        </authorList>
    </citation>
    <scope>NUCLEOTIDE SEQUENCE [LARGE SCALE GENOMIC DNA]</scope>
    <source>
        <strain evidence="5 6">MCA 4718</strain>
    </source>
</reference>
<accession>A0A316U6M3</accession>
<proteinExistence type="predicted"/>
<feature type="compositionally biased region" description="Low complexity" evidence="4">
    <location>
        <begin position="12"/>
        <end position="23"/>
    </location>
</feature>
<dbReference type="PROSITE" id="PS50082">
    <property type="entry name" value="WD_REPEATS_2"/>
    <property type="match status" value="1"/>
</dbReference>
<evidence type="ECO:0000313" key="5">
    <source>
        <dbReference type="EMBL" id="PWN20474.1"/>
    </source>
</evidence>
<keyword evidence="1 3" id="KW-0853">WD repeat</keyword>
<keyword evidence="2" id="KW-0677">Repeat</keyword>
<feature type="repeat" description="WD" evidence="3">
    <location>
        <begin position="65"/>
        <end position="106"/>
    </location>
</feature>
<dbReference type="InterPro" id="IPR051510">
    <property type="entry name" value="SKI8"/>
</dbReference>
<dbReference type="Pfam" id="PF00400">
    <property type="entry name" value="WD40"/>
    <property type="match status" value="2"/>
</dbReference>
<dbReference type="OrthoDB" id="538223at2759"/>